<evidence type="ECO:0000259" key="1">
    <source>
        <dbReference type="PROSITE" id="PS50878"/>
    </source>
</evidence>
<dbReference type="Proteomes" id="UP000821837">
    <property type="component" value="Chromosome 8"/>
</dbReference>
<evidence type="ECO:0000313" key="2">
    <source>
        <dbReference type="EMBL" id="KAH7938813.1"/>
    </source>
</evidence>
<name>A0A9D4SP49_RHISA</name>
<organism evidence="2 3">
    <name type="scientific">Rhipicephalus sanguineus</name>
    <name type="common">Brown dog tick</name>
    <name type="synonym">Ixodes sanguineus</name>
    <dbReference type="NCBI Taxonomy" id="34632"/>
    <lineage>
        <taxon>Eukaryota</taxon>
        <taxon>Metazoa</taxon>
        <taxon>Ecdysozoa</taxon>
        <taxon>Arthropoda</taxon>
        <taxon>Chelicerata</taxon>
        <taxon>Arachnida</taxon>
        <taxon>Acari</taxon>
        <taxon>Parasitiformes</taxon>
        <taxon>Ixodida</taxon>
        <taxon>Ixodoidea</taxon>
        <taxon>Ixodidae</taxon>
        <taxon>Rhipicephalinae</taxon>
        <taxon>Rhipicephalus</taxon>
        <taxon>Rhipicephalus</taxon>
    </lineage>
</organism>
<accession>A0A9D4SP49</accession>
<keyword evidence="3" id="KW-1185">Reference proteome</keyword>
<gene>
    <name evidence="2" type="ORF">HPB52_000756</name>
</gene>
<dbReference type="InterPro" id="IPR043502">
    <property type="entry name" value="DNA/RNA_pol_sf"/>
</dbReference>
<protein>
    <recommendedName>
        <fullName evidence="1">Reverse transcriptase domain-containing protein</fullName>
    </recommendedName>
</protein>
<dbReference type="EMBL" id="JABSTV010001254">
    <property type="protein sequence ID" value="KAH7938813.1"/>
    <property type="molecule type" value="Genomic_DNA"/>
</dbReference>
<feature type="domain" description="Reverse transcriptase" evidence="1">
    <location>
        <begin position="1"/>
        <end position="136"/>
    </location>
</feature>
<evidence type="ECO:0000313" key="3">
    <source>
        <dbReference type="Proteomes" id="UP000821837"/>
    </source>
</evidence>
<dbReference type="GO" id="GO:0071897">
    <property type="term" value="P:DNA biosynthetic process"/>
    <property type="evidence" value="ECO:0007669"/>
    <property type="project" value="UniProtKB-ARBA"/>
</dbReference>
<dbReference type="Gene3D" id="3.30.70.270">
    <property type="match status" value="1"/>
</dbReference>
<reference evidence="2" key="2">
    <citation type="submission" date="2021-09" db="EMBL/GenBank/DDBJ databases">
        <authorList>
            <person name="Jia N."/>
            <person name="Wang J."/>
            <person name="Shi W."/>
            <person name="Du L."/>
            <person name="Sun Y."/>
            <person name="Zhan W."/>
            <person name="Jiang J."/>
            <person name="Wang Q."/>
            <person name="Zhang B."/>
            <person name="Ji P."/>
            <person name="Sakyi L.B."/>
            <person name="Cui X."/>
            <person name="Yuan T."/>
            <person name="Jiang B."/>
            <person name="Yang W."/>
            <person name="Lam T.T.-Y."/>
            <person name="Chang Q."/>
            <person name="Ding S."/>
            <person name="Wang X."/>
            <person name="Zhu J."/>
            <person name="Ruan X."/>
            <person name="Zhao L."/>
            <person name="Wei J."/>
            <person name="Que T."/>
            <person name="Du C."/>
            <person name="Cheng J."/>
            <person name="Dai P."/>
            <person name="Han X."/>
            <person name="Huang E."/>
            <person name="Gao Y."/>
            <person name="Liu J."/>
            <person name="Shao H."/>
            <person name="Ye R."/>
            <person name="Li L."/>
            <person name="Wei W."/>
            <person name="Wang X."/>
            <person name="Wang C."/>
            <person name="Huo Q."/>
            <person name="Li W."/>
            <person name="Guo W."/>
            <person name="Chen H."/>
            <person name="Chen S."/>
            <person name="Zhou L."/>
            <person name="Zhou L."/>
            <person name="Ni X."/>
            <person name="Tian J."/>
            <person name="Zhou Y."/>
            <person name="Sheng Y."/>
            <person name="Liu T."/>
            <person name="Pan Y."/>
            <person name="Xia L."/>
            <person name="Li J."/>
            <person name="Zhao F."/>
            <person name="Cao W."/>
        </authorList>
    </citation>
    <scope>NUCLEOTIDE SEQUENCE</scope>
    <source>
        <strain evidence="2">Rsan-2018</strain>
        <tissue evidence="2">Larvae</tissue>
    </source>
</reference>
<comment type="caution">
    <text evidence="2">The sequence shown here is derived from an EMBL/GenBank/DDBJ whole genome shotgun (WGS) entry which is preliminary data.</text>
</comment>
<dbReference type="AlphaFoldDB" id="A0A9D4SP49"/>
<sequence length="136" mass="15143">MRVLQKLFLDTTTDMEDVRLSRTCRETVLRRRGPQCISSNGTPQGSVISPMLFNLVMLDLAQQLQQVDNIHHTIYADDITIWACQGSDGQVESALQTAIDTVEAYLQGTGLRCSPAKSELLLYKPIQRGRPPQAPT</sequence>
<dbReference type="InterPro" id="IPR043128">
    <property type="entry name" value="Rev_trsase/Diguanyl_cyclase"/>
</dbReference>
<proteinExistence type="predicted"/>
<dbReference type="Pfam" id="PF00078">
    <property type="entry name" value="RVT_1"/>
    <property type="match status" value="1"/>
</dbReference>
<reference evidence="2" key="1">
    <citation type="journal article" date="2020" name="Cell">
        <title>Large-Scale Comparative Analyses of Tick Genomes Elucidate Their Genetic Diversity and Vector Capacities.</title>
        <authorList>
            <consortium name="Tick Genome and Microbiome Consortium (TIGMIC)"/>
            <person name="Jia N."/>
            <person name="Wang J."/>
            <person name="Shi W."/>
            <person name="Du L."/>
            <person name="Sun Y."/>
            <person name="Zhan W."/>
            <person name="Jiang J.F."/>
            <person name="Wang Q."/>
            <person name="Zhang B."/>
            <person name="Ji P."/>
            <person name="Bell-Sakyi L."/>
            <person name="Cui X.M."/>
            <person name="Yuan T.T."/>
            <person name="Jiang B.G."/>
            <person name="Yang W.F."/>
            <person name="Lam T.T."/>
            <person name="Chang Q.C."/>
            <person name="Ding S.J."/>
            <person name="Wang X.J."/>
            <person name="Zhu J.G."/>
            <person name="Ruan X.D."/>
            <person name="Zhao L."/>
            <person name="Wei J.T."/>
            <person name="Ye R.Z."/>
            <person name="Que T.C."/>
            <person name="Du C.H."/>
            <person name="Zhou Y.H."/>
            <person name="Cheng J.X."/>
            <person name="Dai P.F."/>
            <person name="Guo W.B."/>
            <person name="Han X.H."/>
            <person name="Huang E.J."/>
            <person name="Li L.F."/>
            <person name="Wei W."/>
            <person name="Gao Y.C."/>
            <person name="Liu J.Z."/>
            <person name="Shao H.Z."/>
            <person name="Wang X."/>
            <person name="Wang C.C."/>
            <person name="Yang T.C."/>
            <person name="Huo Q.B."/>
            <person name="Li W."/>
            <person name="Chen H.Y."/>
            <person name="Chen S.E."/>
            <person name="Zhou L.G."/>
            <person name="Ni X.B."/>
            <person name="Tian J.H."/>
            <person name="Sheng Y."/>
            <person name="Liu T."/>
            <person name="Pan Y.S."/>
            <person name="Xia L.Y."/>
            <person name="Li J."/>
            <person name="Zhao F."/>
            <person name="Cao W.C."/>
        </authorList>
    </citation>
    <scope>NUCLEOTIDE SEQUENCE</scope>
    <source>
        <strain evidence="2">Rsan-2018</strain>
    </source>
</reference>
<dbReference type="VEuPathDB" id="VectorBase:RSAN_030736"/>
<dbReference type="PROSITE" id="PS50878">
    <property type="entry name" value="RT_POL"/>
    <property type="match status" value="1"/>
</dbReference>
<dbReference type="SUPFAM" id="SSF56672">
    <property type="entry name" value="DNA/RNA polymerases"/>
    <property type="match status" value="1"/>
</dbReference>
<dbReference type="InterPro" id="IPR000477">
    <property type="entry name" value="RT_dom"/>
</dbReference>